<evidence type="ECO:0000313" key="8">
    <source>
        <dbReference type="Proteomes" id="UP000298327"/>
    </source>
</evidence>
<dbReference type="EMBL" id="SEOQ01000033">
    <property type="protein sequence ID" value="TFY71865.1"/>
    <property type="molecule type" value="Genomic_DNA"/>
</dbReference>
<dbReference type="SUPFAM" id="SSF57701">
    <property type="entry name" value="Zn2/Cys6 DNA-binding domain"/>
    <property type="match status" value="1"/>
</dbReference>
<feature type="region of interest" description="Disordered" evidence="5">
    <location>
        <begin position="389"/>
        <end position="420"/>
    </location>
</feature>
<feature type="compositionally biased region" description="Polar residues" evidence="5">
    <location>
        <begin position="400"/>
        <end position="419"/>
    </location>
</feature>
<feature type="region of interest" description="Disordered" evidence="5">
    <location>
        <begin position="80"/>
        <end position="99"/>
    </location>
</feature>
<dbReference type="GO" id="GO:0000981">
    <property type="term" value="F:DNA-binding transcription factor activity, RNA polymerase II-specific"/>
    <property type="evidence" value="ECO:0007669"/>
    <property type="project" value="InterPro"/>
</dbReference>
<evidence type="ECO:0000256" key="2">
    <source>
        <dbReference type="ARBA" id="ARBA00023125"/>
    </source>
</evidence>
<evidence type="ECO:0000259" key="6">
    <source>
        <dbReference type="PROSITE" id="PS50048"/>
    </source>
</evidence>
<dbReference type="Gene3D" id="4.10.240.10">
    <property type="entry name" value="Zn(2)-C6 fungal-type DNA-binding domain"/>
    <property type="match status" value="1"/>
</dbReference>
<organism evidence="7 8">
    <name type="scientific">Dentipellis fragilis</name>
    <dbReference type="NCBI Taxonomy" id="205917"/>
    <lineage>
        <taxon>Eukaryota</taxon>
        <taxon>Fungi</taxon>
        <taxon>Dikarya</taxon>
        <taxon>Basidiomycota</taxon>
        <taxon>Agaricomycotina</taxon>
        <taxon>Agaricomycetes</taxon>
        <taxon>Russulales</taxon>
        <taxon>Hericiaceae</taxon>
        <taxon>Dentipellis</taxon>
    </lineage>
</organism>
<accession>A0A4Y9ZAQ3</accession>
<dbReference type="InterPro" id="IPR036864">
    <property type="entry name" value="Zn2-C6_fun-type_DNA-bd_sf"/>
</dbReference>
<dbReference type="InterPro" id="IPR001138">
    <property type="entry name" value="Zn2Cys6_DnaBD"/>
</dbReference>
<sequence>MTSSLCSDALVRALLVLSPSHRAVSLALAHPHPPTLAPGPSTFALTLAVPPCSRLCTSTAPSLVPAPSLSNPLRHAPALVQSTRKKGKGGKGRGRRDWPFKAGQSHLESVFGYLLVGFICKPSKAYSTFIPTFTLLIPPALLPAGAMDPTYITSEGYSVSSKPIYPLDAHPSPTPCAQQMPPHTPTHIPFTETSNGYINPTWNAFSLRLPDAGQGWPSPAGLNFIPFHPGPSVPMHPSPLIHNNTAFVPQPAVPADARHPDNHGLPPSRQRTIQACDKCRDRKTKCSGTRPVCERCAARGLICHYSVSRDIRTRGPPKTRMRSISSAADMPSPQASRRPSDAAVAVGRRPHSQDFGTFPRSGSPTFQVPALQSGDQPYERLWNADSSSAYSPLSSLPGSRKSSLPTSTPLPVRNGNANTPGAAMFEQFIQFPLSSPRGQWENGGGSRPPSSNASSLSLTSSSGSSFDAIPYPHPHMASKPPFIATHTARISSDSSSSFGSPSSPARADGAVGVHPYASPSAQGPQMYKHTSNEFFAMLQDESADTVTPRADAEGHVHDGAGQPAAGPEHAGELRFMSQFVVGSNR</sequence>
<evidence type="ECO:0000256" key="3">
    <source>
        <dbReference type="ARBA" id="ARBA00023163"/>
    </source>
</evidence>
<evidence type="ECO:0000256" key="5">
    <source>
        <dbReference type="SAM" id="MobiDB-lite"/>
    </source>
</evidence>
<keyword evidence="1" id="KW-0805">Transcription regulation</keyword>
<name>A0A4Y9ZAQ3_9AGAM</name>
<dbReference type="GO" id="GO:0003677">
    <property type="term" value="F:DNA binding"/>
    <property type="evidence" value="ECO:0007669"/>
    <property type="project" value="UniProtKB-KW"/>
</dbReference>
<dbReference type="InterPro" id="IPR050675">
    <property type="entry name" value="OAF3"/>
</dbReference>
<dbReference type="PANTHER" id="PTHR31069:SF31">
    <property type="entry name" value="MONODICTYPHENONE CLUSTER TRANSCRIPTION FACTOR-RELATED"/>
    <property type="match status" value="1"/>
</dbReference>
<dbReference type="PANTHER" id="PTHR31069">
    <property type="entry name" value="OLEATE-ACTIVATED TRANSCRIPTION FACTOR 1-RELATED"/>
    <property type="match status" value="1"/>
</dbReference>
<feature type="compositionally biased region" description="Basic residues" evidence="5">
    <location>
        <begin position="83"/>
        <end position="94"/>
    </location>
</feature>
<feature type="domain" description="Zn(2)-C6 fungal-type" evidence="6">
    <location>
        <begin position="275"/>
        <end position="305"/>
    </location>
</feature>
<keyword evidence="4" id="KW-0539">Nucleus</keyword>
<dbReference type="SMART" id="SM00066">
    <property type="entry name" value="GAL4"/>
    <property type="match status" value="1"/>
</dbReference>
<feature type="region of interest" description="Disordered" evidence="5">
    <location>
        <begin position="311"/>
        <end position="371"/>
    </location>
</feature>
<dbReference type="GO" id="GO:0008270">
    <property type="term" value="F:zinc ion binding"/>
    <property type="evidence" value="ECO:0007669"/>
    <property type="project" value="InterPro"/>
</dbReference>
<feature type="region of interest" description="Disordered" evidence="5">
    <location>
        <begin position="434"/>
        <end position="525"/>
    </location>
</feature>
<dbReference type="Pfam" id="PF00172">
    <property type="entry name" value="Zn_clus"/>
    <property type="match status" value="1"/>
</dbReference>
<dbReference type="PROSITE" id="PS00463">
    <property type="entry name" value="ZN2_CY6_FUNGAL_1"/>
    <property type="match status" value="1"/>
</dbReference>
<evidence type="ECO:0000313" key="7">
    <source>
        <dbReference type="EMBL" id="TFY71865.1"/>
    </source>
</evidence>
<keyword evidence="3" id="KW-0804">Transcription</keyword>
<feature type="compositionally biased region" description="Low complexity" evidence="5">
    <location>
        <begin position="491"/>
        <end position="503"/>
    </location>
</feature>
<dbReference type="STRING" id="205917.A0A4Y9ZAQ3"/>
<dbReference type="OrthoDB" id="2441642at2759"/>
<dbReference type="PROSITE" id="PS50048">
    <property type="entry name" value="ZN2_CY6_FUNGAL_2"/>
    <property type="match status" value="1"/>
</dbReference>
<protein>
    <recommendedName>
        <fullName evidence="6">Zn(2)-C6 fungal-type domain-containing protein</fullName>
    </recommendedName>
</protein>
<dbReference type="CDD" id="cd00067">
    <property type="entry name" value="GAL4"/>
    <property type="match status" value="1"/>
</dbReference>
<dbReference type="AlphaFoldDB" id="A0A4Y9ZAQ3"/>
<evidence type="ECO:0000256" key="4">
    <source>
        <dbReference type="ARBA" id="ARBA00023242"/>
    </source>
</evidence>
<keyword evidence="2" id="KW-0238">DNA-binding</keyword>
<reference evidence="7 8" key="1">
    <citation type="submission" date="2019-02" db="EMBL/GenBank/DDBJ databases">
        <title>Genome sequencing of the rare red list fungi Dentipellis fragilis.</title>
        <authorList>
            <person name="Buettner E."/>
            <person name="Kellner H."/>
        </authorList>
    </citation>
    <scope>NUCLEOTIDE SEQUENCE [LARGE SCALE GENOMIC DNA]</scope>
    <source>
        <strain evidence="7 8">DSM 105465</strain>
    </source>
</reference>
<proteinExistence type="predicted"/>
<comment type="caution">
    <text evidence="7">The sequence shown here is derived from an EMBL/GenBank/DDBJ whole genome shotgun (WGS) entry which is preliminary data.</text>
</comment>
<keyword evidence="8" id="KW-1185">Reference proteome</keyword>
<evidence type="ECO:0000256" key="1">
    <source>
        <dbReference type="ARBA" id="ARBA00023015"/>
    </source>
</evidence>
<feature type="compositionally biased region" description="Low complexity" evidence="5">
    <location>
        <begin position="447"/>
        <end position="465"/>
    </location>
</feature>
<feature type="compositionally biased region" description="Low complexity" evidence="5">
    <location>
        <begin position="389"/>
        <end position="399"/>
    </location>
</feature>
<gene>
    <name evidence="7" type="ORF">EVG20_g1143</name>
</gene>
<dbReference type="Proteomes" id="UP000298327">
    <property type="component" value="Unassembled WGS sequence"/>
</dbReference>